<dbReference type="AlphaFoldDB" id="A0AAV4WHV6"/>
<accession>A0AAV4WHV6</accession>
<feature type="region of interest" description="Disordered" evidence="1">
    <location>
        <begin position="66"/>
        <end position="105"/>
    </location>
</feature>
<feature type="compositionally biased region" description="Basic residues" evidence="1">
    <location>
        <begin position="25"/>
        <end position="35"/>
    </location>
</feature>
<protein>
    <submittedName>
        <fullName evidence="2">Uncharacterized protein</fullName>
    </submittedName>
</protein>
<name>A0AAV4WHV6_9ARAC</name>
<evidence type="ECO:0000256" key="1">
    <source>
        <dbReference type="SAM" id="MobiDB-lite"/>
    </source>
</evidence>
<feature type="region of interest" description="Disordered" evidence="1">
    <location>
        <begin position="1"/>
        <end position="45"/>
    </location>
</feature>
<organism evidence="2 3">
    <name type="scientific">Caerostris darwini</name>
    <dbReference type="NCBI Taxonomy" id="1538125"/>
    <lineage>
        <taxon>Eukaryota</taxon>
        <taxon>Metazoa</taxon>
        <taxon>Ecdysozoa</taxon>
        <taxon>Arthropoda</taxon>
        <taxon>Chelicerata</taxon>
        <taxon>Arachnida</taxon>
        <taxon>Araneae</taxon>
        <taxon>Araneomorphae</taxon>
        <taxon>Entelegynae</taxon>
        <taxon>Araneoidea</taxon>
        <taxon>Araneidae</taxon>
        <taxon>Caerostris</taxon>
    </lineage>
</organism>
<feature type="compositionally biased region" description="Basic and acidic residues" evidence="1">
    <location>
        <begin position="1"/>
        <end position="15"/>
    </location>
</feature>
<dbReference type="Proteomes" id="UP001054837">
    <property type="component" value="Unassembled WGS sequence"/>
</dbReference>
<evidence type="ECO:0000313" key="2">
    <source>
        <dbReference type="EMBL" id="GIY81868.1"/>
    </source>
</evidence>
<reference evidence="2 3" key="1">
    <citation type="submission" date="2021-06" db="EMBL/GenBank/DDBJ databases">
        <title>Caerostris darwini draft genome.</title>
        <authorList>
            <person name="Kono N."/>
            <person name="Arakawa K."/>
        </authorList>
    </citation>
    <scope>NUCLEOTIDE SEQUENCE [LARGE SCALE GENOMIC DNA]</scope>
</reference>
<keyword evidence="3" id="KW-1185">Reference proteome</keyword>
<dbReference type="EMBL" id="BPLQ01014670">
    <property type="protein sequence ID" value="GIY81868.1"/>
    <property type="molecule type" value="Genomic_DNA"/>
</dbReference>
<gene>
    <name evidence="2" type="ORF">CDAR_43111</name>
</gene>
<evidence type="ECO:0000313" key="3">
    <source>
        <dbReference type="Proteomes" id="UP001054837"/>
    </source>
</evidence>
<proteinExistence type="predicted"/>
<comment type="caution">
    <text evidence="2">The sequence shown here is derived from an EMBL/GenBank/DDBJ whole genome shotgun (WGS) entry which is preliminary data.</text>
</comment>
<sequence>MEQNEWMEREQKRDDDDASLPHPSHPARGRHRSRNPLHPNVTGAAMGMREHFSVCFDGTTTTAVPQQRKAVERESASGVLGVPERRNGIVPVFPGTGKERCGSGE</sequence>